<comment type="caution">
    <text evidence="7">The sequence shown here is derived from an EMBL/GenBank/DDBJ whole genome shotgun (WGS) entry which is preliminary data.</text>
</comment>
<evidence type="ECO:0000313" key="8">
    <source>
        <dbReference type="Proteomes" id="UP000240357"/>
    </source>
</evidence>
<evidence type="ECO:0000256" key="3">
    <source>
        <dbReference type="ARBA" id="ARBA00023125"/>
    </source>
</evidence>
<dbReference type="AlphaFoldDB" id="A0A2T2YEL8"/>
<evidence type="ECO:0000256" key="2">
    <source>
        <dbReference type="ARBA" id="ARBA00022908"/>
    </source>
</evidence>
<evidence type="ECO:0000256" key="4">
    <source>
        <dbReference type="ARBA" id="ARBA00023172"/>
    </source>
</evidence>
<name>A0A2T2YEL8_9BACT</name>
<evidence type="ECO:0000313" key="7">
    <source>
        <dbReference type="EMBL" id="PSR53933.1"/>
    </source>
</evidence>
<dbReference type="SUPFAM" id="SSF56349">
    <property type="entry name" value="DNA breaking-rejoining enzymes"/>
    <property type="match status" value="1"/>
</dbReference>
<evidence type="ECO:0000256" key="5">
    <source>
        <dbReference type="PROSITE-ProRule" id="PRU01248"/>
    </source>
</evidence>
<dbReference type="GO" id="GO:0006310">
    <property type="term" value="P:DNA recombination"/>
    <property type="evidence" value="ECO:0007669"/>
    <property type="project" value="UniProtKB-KW"/>
</dbReference>
<dbReference type="RefSeq" id="WP_106929071.1">
    <property type="nucleotide sequence ID" value="NZ_PYFT01000001.1"/>
</dbReference>
<protein>
    <recommendedName>
        <fullName evidence="6">Core-binding (CB) domain-containing protein</fullName>
    </recommendedName>
</protein>
<dbReference type="GO" id="GO:0003677">
    <property type="term" value="F:DNA binding"/>
    <property type="evidence" value="ECO:0007669"/>
    <property type="project" value="UniProtKB-UniRule"/>
</dbReference>
<dbReference type="PANTHER" id="PTHR30349:SF41">
    <property type="entry name" value="INTEGRASE_RECOMBINASE PROTEIN MJ0367-RELATED"/>
    <property type="match status" value="1"/>
</dbReference>
<reference evidence="7 8" key="1">
    <citation type="submission" date="2018-03" db="EMBL/GenBank/DDBJ databases">
        <title>Adhaeribacter sp. HMF7605 Genome sequencing and assembly.</title>
        <authorList>
            <person name="Kang H."/>
            <person name="Kang J."/>
            <person name="Cha I."/>
            <person name="Kim H."/>
            <person name="Joh K."/>
        </authorList>
    </citation>
    <scope>NUCLEOTIDE SEQUENCE [LARGE SCALE GENOMIC DNA]</scope>
    <source>
        <strain evidence="7 8">HMF7605</strain>
    </source>
</reference>
<dbReference type="EMBL" id="PYFT01000001">
    <property type="protein sequence ID" value="PSR53933.1"/>
    <property type="molecule type" value="Genomic_DNA"/>
</dbReference>
<dbReference type="Proteomes" id="UP000240357">
    <property type="component" value="Unassembled WGS sequence"/>
</dbReference>
<dbReference type="PROSITE" id="PS51900">
    <property type="entry name" value="CB"/>
    <property type="match status" value="1"/>
</dbReference>
<dbReference type="InterPro" id="IPR050090">
    <property type="entry name" value="Tyrosine_recombinase_XerCD"/>
</dbReference>
<dbReference type="PANTHER" id="PTHR30349">
    <property type="entry name" value="PHAGE INTEGRASE-RELATED"/>
    <property type="match status" value="1"/>
</dbReference>
<dbReference type="Gene3D" id="1.10.443.10">
    <property type="entry name" value="Intergrase catalytic core"/>
    <property type="match status" value="1"/>
</dbReference>
<dbReference type="InterPro" id="IPR013762">
    <property type="entry name" value="Integrase-like_cat_sf"/>
</dbReference>
<keyword evidence="4" id="KW-0233">DNA recombination</keyword>
<dbReference type="InterPro" id="IPR044068">
    <property type="entry name" value="CB"/>
</dbReference>
<keyword evidence="3 5" id="KW-0238">DNA-binding</keyword>
<dbReference type="OrthoDB" id="932752at2"/>
<keyword evidence="2" id="KW-0229">DNA integration</keyword>
<gene>
    <name evidence="7" type="ORF">AHMF7605_10585</name>
</gene>
<dbReference type="InterPro" id="IPR011010">
    <property type="entry name" value="DNA_brk_join_enz"/>
</dbReference>
<evidence type="ECO:0000259" key="6">
    <source>
        <dbReference type="PROSITE" id="PS51900"/>
    </source>
</evidence>
<accession>A0A2T2YEL8</accession>
<organism evidence="7 8">
    <name type="scientific">Adhaeribacter arboris</name>
    <dbReference type="NCBI Taxonomy" id="2072846"/>
    <lineage>
        <taxon>Bacteria</taxon>
        <taxon>Pseudomonadati</taxon>
        <taxon>Bacteroidota</taxon>
        <taxon>Cytophagia</taxon>
        <taxon>Cytophagales</taxon>
        <taxon>Hymenobacteraceae</taxon>
        <taxon>Adhaeribacter</taxon>
    </lineage>
</organism>
<keyword evidence="8" id="KW-1185">Reference proteome</keyword>
<evidence type="ECO:0000256" key="1">
    <source>
        <dbReference type="ARBA" id="ARBA00008857"/>
    </source>
</evidence>
<dbReference type="GO" id="GO:0015074">
    <property type="term" value="P:DNA integration"/>
    <property type="evidence" value="ECO:0007669"/>
    <property type="project" value="UniProtKB-KW"/>
</dbReference>
<proteinExistence type="inferred from homology"/>
<feature type="domain" description="Core-binding (CB)" evidence="6">
    <location>
        <begin position="29"/>
        <end position="128"/>
    </location>
</feature>
<sequence>MTIAIDIKPNIILCSPQLPFDVNRKSLLEGFVFFKEAYYSSIEKGTQKGYNSLFKALFEWFEIKQERDGKDWLNLIFSSFSVHDANAFFDYLKNEKKVKYKKIEKIGVSNKTFNNYLTYFITFYNFFIDRSLLPVNQNPLARFSKKNTESNQHTPFTNKQIQLIKQRMLDTKAYQLLTFVQFLYYTFARPGKEVRLLQVKDLRAKTIFFPSSRAKNATGDHVAIPPELEIIIQENNYREYPPHYYIFTLKGKPGPTPVGINYFSKQHRNILLAVGITEPEYDMYGYKHTGNINLYHATKDIKAVQRQNRHKTSAQTDTYLRKLGLLMDEDPIINFPKFGGEELESKKPVPLNEELAFQQ</sequence>
<comment type="similarity">
    <text evidence="1">Belongs to the 'phage' integrase family.</text>
</comment>